<keyword evidence="3" id="KW-1185">Reference proteome</keyword>
<feature type="signal peptide" evidence="1">
    <location>
        <begin position="1"/>
        <end position="23"/>
    </location>
</feature>
<accession>A0AAX4PEE4</accession>
<name>A0AAX4PEE4_9CHLO</name>
<dbReference type="EMBL" id="CP151509">
    <property type="protein sequence ID" value="WZN64421.1"/>
    <property type="molecule type" value="Genomic_DNA"/>
</dbReference>
<dbReference type="AlphaFoldDB" id="A0AAX4PEE4"/>
<feature type="chain" id="PRO_5043377009" evidence="1">
    <location>
        <begin position="24"/>
        <end position="172"/>
    </location>
</feature>
<keyword evidence="1" id="KW-0732">Signal</keyword>
<protein>
    <submittedName>
        <fullName evidence="2">Uncharacterized protein</fullName>
    </submittedName>
</protein>
<proteinExistence type="predicted"/>
<evidence type="ECO:0000313" key="2">
    <source>
        <dbReference type="EMBL" id="WZN64421.1"/>
    </source>
</evidence>
<sequence>MAATRTMALAMAMTLVLFGSARCDPNACDEAPPGAFRGTATLSVAGLHNHETIEILFNDTSAQTLFVSGWGDTSHTITFPPCGPIAWHRGISGPGACQAHLDSASWSDSVCARHHYLTKKIRNLRLYWSSRAALQNIKMTADVYTVWPLGWKKVSWNLERVEDNAEEPNSEF</sequence>
<reference evidence="2 3" key="1">
    <citation type="submission" date="2024-03" db="EMBL/GenBank/DDBJ databases">
        <title>Complete genome sequence of the green alga Chloropicon roscoffensis RCC1871.</title>
        <authorList>
            <person name="Lemieux C."/>
            <person name="Pombert J.-F."/>
            <person name="Otis C."/>
            <person name="Turmel M."/>
        </authorList>
    </citation>
    <scope>NUCLEOTIDE SEQUENCE [LARGE SCALE GENOMIC DNA]</scope>
    <source>
        <strain evidence="2 3">RCC1871</strain>
    </source>
</reference>
<dbReference type="Proteomes" id="UP001472866">
    <property type="component" value="Chromosome 09"/>
</dbReference>
<evidence type="ECO:0000256" key="1">
    <source>
        <dbReference type="SAM" id="SignalP"/>
    </source>
</evidence>
<gene>
    <name evidence="2" type="ORF">HKI87_09g59770</name>
</gene>
<organism evidence="2 3">
    <name type="scientific">Chloropicon roscoffensis</name>
    <dbReference type="NCBI Taxonomy" id="1461544"/>
    <lineage>
        <taxon>Eukaryota</taxon>
        <taxon>Viridiplantae</taxon>
        <taxon>Chlorophyta</taxon>
        <taxon>Chloropicophyceae</taxon>
        <taxon>Chloropicales</taxon>
        <taxon>Chloropicaceae</taxon>
        <taxon>Chloropicon</taxon>
    </lineage>
</organism>
<evidence type="ECO:0000313" key="3">
    <source>
        <dbReference type="Proteomes" id="UP001472866"/>
    </source>
</evidence>